<dbReference type="InterPro" id="IPR018236">
    <property type="entry name" value="SAICAR_synthetase_CS"/>
</dbReference>
<dbReference type="EC" id="6.3.2.6" evidence="3 11"/>
<dbReference type="EMBL" id="JBHUOF010000018">
    <property type="protein sequence ID" value="MFD2800577.1"/>
    <property type="molecule type" value="Genomic_DNA"/>
</dbReference>
<feature type="domain" description="SAICAR synthetase/ADE2 N-terminal" evidence="12">
    <location>
        <begin position="23"/>
        <end position="265"/>
    </location>
</feature>
<evidence type="ECO:0000259" key="12">
    <source>
        <dbReference type="Pfam" id="PF01259"/>
    </source>
</evidence>
<dbReference type="InterPro" id="IPR028923">
    <property type="entry name" value="SAICAR_synt/ADE2_N"/>
</dbReference>
<dbReference type="HAMAP" id="MF_00137">
    <property type="entry name" value="SAICAR_synth"/>
    <property type="match status" value="1"/>
</dbReference>
<evidence type="ECO:0000313" key="14">
    <source>
        <dbReference type="Proteomes" id="UP001597478"/>
    </source>
</evidence>
<gene>
    <name evidence="11" type="primary">purC</name>
    <name evidence="13" type="ORF">ACFS2C_14360</name>
</gene>
<comment type="similarity">
    <text evidence="2 11">Belongs to the SAICAR synthetase family.</text>
</comment>
<dbReference type="PANTHER" id="PTHR43700">
    <property type="entry name" value="PHOSPHORIBOSYLAMINOIMIDAZOLE-SUCCINOCARBOXAMIDE SYNTHASE"/>
    <property type="match status" value="1"/>
</dbReference>
<dbReference type="Gene3D" id="3.30.470.20">
    <property type="entry name" value="ATP-grasp fold, B domain"/>
    <property type="match status" value="1"/>
</dbReference>
<keyword evidence="5 11" id="KW-0436">Ligase</keyword>
<dbReference type="Proteomes" id="UP001597478">
    <property type="component" value="Unassembled WGS sequence"/>
</dbReference>
<evidence type="ECO:0000256" key="11">
    <source>
        <dbReference type="HAMAP-Rule" id="MF_00137"/>
    </source>
</evidence>
<protein>
    <recommendedName>
        <fullName evidence="4 11">Phosphoribosylaminoimidazole-succinocarboxamide synthase</fullName>
        <ecNumber evidence="3 11">6.3.2.6</ecNumber>
    </recommendedName>
    <alternativeName>
        <fullName evidence="9 11">SAICAR synthetase</fullName>
    </alternativeName>
</protein>
<dbReference type="InterPro" id="IPR001636">
    <property type="entry name" value="SAICAR_synth"/>
</dbReference>
<comment type="catalytic activity">
    <reaction evidence="10 11">
        <text>5-amino-1-(5-phospho-D-ribosyl)imidazole-4-carboxylate + L-aspartate + ATP = (2S)-2-[5-amino-1-(5-phospho-beta-D-ribosyl)imidazole-4-carboxamido]succinate + ADP + phosphate + 2 H(+)</text>
        <dbReference type="Rhea" id="RHEA:22628"/>
        <dbReference type="ChEBI" id="CHEBI:15378"/>
        <dbReference type="ChEBI" id="CHEBI:29991"/>
        <dbReference type="ChEBI" id="CHEBI:30616"/>
        <dbReference type="ChEBI" id="CHEBI:43474"/>
        <dbReference type="ChEBI" id="CHEBI:58443"/>
        <dbReference type="ChEBI" id="CHEBI:77657"/>
        <dbReference type="ChEBI" id="CHEBI:456216"/>
        <dbReference type="EC" id="6.3.2.6"/>
    </reaction>
</comment>
<dbReference type="NCBIfam" id="NF010568">
    <property type="entry name" value="PRK13961.1"/>
    <property type="match status" value="1"/>
</dbReference>
<evidence type="ECO:0000256" key="6">
    <source>
        <dbReference type="ARBA" id="ARBA00022741"/>
    </source>
</evidence>
<keyword evidence="8 11" id="KW-0067">ATP-binding</keyword>
<evidence type="ECO:0000256" key="10">
    <source>
        <dbReference type="ARBA" id="ARBA00048475"/>
    </source>
</evidence>
<dbReference type="SUPFAM" id="SSF56104">
    <property type="entry name" value="SAICAR synthase-like"/>
    <property type="match status" value="1"/>
</dbReference>
<dbReference type="CDD" id="cd01414">
    <property type="entry name" value="SAICAR_synt_Sc"/>
    <property type="match status" value="1"/>
</dbReference>
<dbReference type="Gene3D" id="3.30.200.20">
    <property type="entry name" value="Phosphorylase Kinase, domain 1"/>
    <property type="match status" value="1"/>
</dbReference>
<comment type="caution">
    <text evidence="13">The sequence shown here is derived from an EMBL/GenBank/DDBJ whole genome shotgun (WGS) entry which is preliminary data.</text>
</comment>
<sequence>MLFRGYPPGRSSTRPYDGRVRHIHAGKVRDLYEDDGDILLVASDRISVYDVTLPTPIPGKGALLTQLSLWWFEQFGHLVPNHVLSATDVPAEFAGRALRCRPLTMVKVECIARGYLSGSGLREYRKYGTVSGVALPPGLDEGSKLPEPIFTPTTKADAGHDEPITFDDVVAQEGRDTAERLRELTLAIYRKGAEHAAGRGIIVADTKVEFGWAADGTLTLGDEVLTSDSSRFWPADEWEPGRPQHAFDKQFVRDWATSTGWDKTPPGPEVPPEIVDATRARYIEAYERITGRTWQG</sequence>
<keyword evidence="7 11" id="KW-0658">Purine biosynthesis</keyword>
<proteinExistence type="inferred from homology"/>
<dbReference type="Pfam" id="PF01259">
    <property type="entry name" value="SAICAR_synt"/>
    <property type="match status" value="1"/>
</dbReference>
<evidence type="ECO:0000256" key="4">
    <source>
        <dbReference type="ARBA" id="ARBA00016460"/>
    </source>
</evidence>
<keyword evidence="14" id="KW-1185">Reference proteome</keyword>
<dbReference type="GO" id="GO:0004639">
    <property type="term" value="F:phosphoribosylaminoimidazolesuccinocarboxamide synthase activity"/>
    <property type="evidence" value="ECO:0007669"/>
    <property type="project" value="UniProtKB-EC"/>
</dbReference>
<evidence type="ECO:0000256" key="1">
    <source>
        <dbReference type="ARBA" id="ARBA00004672"/>
    </source>
</evidence>
<dbReference type="NCBIfam" id="TIGR00081">
    <property type="entry name" value="purC"/>
    <property type="match status" value="1"/>
</dbReference>
<organism evidence="13 14">
    <name type="scientific">Prauserella oleivorans</name>
    <dbReference type="NCBI Taxonomy" id="1478153"/>
    <lineage>
        <taxon>Bacteria</taxon>
        <taxon>Bacillati</taxon>
        <taxon>Actinomycetota</taxon>
        <taxon>Actinomycetes</taxon>
        <taxon>Pseudonocardiales</taxon>
        <taxon>Pseudonocardiaceae</taxon>
        <taxon>Prauserella</taxon>
    </lineage>
</organism>
<evidence type="ECO:0000256" key="8">
    <source>
        <dbReference type="ARBA" id="ARBA00022840"/>
    </source>
</evidence>
<dbReference type="PROSITE" id="PS01057">
    <property type="entry name" value="SAICAR_SYNTHETASE_1"/>
    <property type="match status" value="1"/>
</dbReference>
<dbReference type="PANTHER" id="PTHR43700:SF1">
    <property type="entry name" value="PHOSPHORIBOSYLAMINOIMIDAZOLE-SUCCINOCARBOXAMIDE SYNTHASE"/>
    <property type="match status" value="1"/>
</dbReference>
<evidence type="ECO:0000313" key="13">
    <source>
        <dbReference type="EMBL" id="MFD2800577.1"/>
    </source>
</evidence>
<reference evidence="14" key="1">
    <citation type="journal article" date="2019" name="Int. J. Syst. Evol. Microbiol.">
        <title>The Global Catalogue of Microorganisms (GCM) 10K type strain sequencing project: providing services to taxonomists for standard genome sequencing and annotation.</title>
        <authorList>
            <consortium name="The Broad Institute Genomics Platform"/>
            <consortium name="The Broad Institute Genome Sequencing Center for Infectious Disease"/>
            <person name="Wu L."/>
            <person name="Ma J."/>
        </authorList>
    </citation>
    <scope>NUCLEOTIDE SEQUENCE [LARGE SCALE GENOMIC DNA]</scope>
    <source>
        <strain evidence="14">IBRC-M 10906</strain>
    </source>
</reference>
<keyword evidence="6 11" id="KW-0547">Nucleotide-binding</keyword>
<name>A0ABW5W9K9_9PSEU</name>
<evidence type="ECO:0000256" key="5">
    <source>
        <dbReference type="ARBA" id="ARBA00022598"/>
    </source>
</evidence>
<comment type="pathway">
    <text evidence="1 11">Purine metabolism; IMP biosynthesis via de novo pathway; 5-amino-1-(5-phospho-D-ribosyl)imidazole-4-carboxamide from 5-amino-1-(5-phospho-D-ribosyl)imidazole-4-carboxylate: step 1/2.</text>
</comment>
<evidence type="ECO:0000256" key="9">
    <source>
        <dbReference type="ARBA" id="ARBA00030409"/>
    </source>
</evidence>
<evidence type="ECO:0000256" key="2">
    <source>
        <dbReference type="ARBA" id="ARBA00010190"/>
    </source>
</evidence>
<evidence type="ECO:0000256" key="3">
    <source>
        <dbReference type="ARBA" id="ARBA00012217"/>
    </source>
</evidence>
<evidence type="ECO:0000256" key="7">
    <source>
        <dbReference type="ARBA" id="ARBA00022755"/>
    </source>
</evidence>
<accession>A0ABW5W9K9</accession>
<dbReference type="RefSeq" id="WP_377388034.1">
    <property type="nucleotide sequence ID" value="NZ_JBHSAN010000009.1"/>
</dbReference>